<evidence type="ECO:0000313" key="2">
    <source>
        <dbReference type="Proteomes" id="UP001200145"/>
    </source>
</evidence>
<dbReference type="InterPro" id="IPR036249">
    <property type="entry name" value="Thioredoxin-like_sf"/>
</dbReference>
<reference evidence="1 2" key="1">
    <citation type="submission" date="2022-01" db="EMBL/GenBank/DDBJ databases">
        <title>Flavihumibacter sp. nov., isolated from sediment of a river.</title>
        <authorList>
            <person name="Liu H."/>
        </authorList>
    </citation>
    <scope>NUCLEOTIDE SEQUENCE [LARGE SCALE GENOMIC DNA]</scope>
    <source>
        <strain evidence="1 2">RY-1</strain>
    </source>
</reference>
<name>A0ABS9BEP9_9BACT</name>
<evidence type="ECO:0000313" key="1">
    <source>
        <dbReference type="EMBL" id="MCF1714192.1"/>
    </source>
</evidence>
<organism evidence="1 2">
    <name type="scientific">Flavihumibacter fluminis</name>
    <dbReference type="NCBI Taxonomy" id="2909236"/>
    <lineage>
        <taxon>Bacteria</taxon>
        <taxon>Pseudomonadati</taxon>
        <taxon>Bacteroidota</taxon>
        <taxon>Chitinophagia</taxon>
        <taxon>Chitinophagales</taxon>
        <taxon>Chitinophagaceae</taxon>
        <taxon>Flavihumibacter</taxon>
    </lineage>
</organism>
<gene>
    <name evidence="1" type="ORF">L0U88_06090</name>
</gene>
<dbReference type="SUPFAM" id="SSF52833">
    <property type="entry name" value="Thioredoxin-like"/>
    <property type="match status" value="1"/>
</dbReference>
<sequence length="178" mass="19612">MKKIVSIVSIIGTILFSKQGFSQNQSFHSHSIEKSDGSTSSFWSVQGKTVLVMVTAVDTTFDFSGLPELQKKYPDLIVLEFPVKQLAKSAPVTKAAISNVLVAKESKDSTDINGQLLTWLTRKEGNKHFTISQLEVGQKFFIDGTGELYAVMPPEFKLSDPRIDAILTRGAFVQPSKN</sequence>
<accession>A0ABS9BEP9</accession>
<dbReference type="EMBL" id="JAKEVY010000001">
    <property type="protein sequence ID" value="MCF1714192.1"/>
    <property type="molecule type" value="Genomic_DNA"/>
</dbReference>
<dbReference type="RefSeq" id="WP_234864719.1">
    <property type="nucleotide sequence ID" value="NZ_JAKEVY010000001.1"/>
</dbReference>
<keyword evidence="2" id="KW-1185">Reference proteome</keyword>
<dbReference type="Gene3D" id="3.40.30.10">
    <property type="entry name" value="Glutaredoxin"/>
    <property type="match status" value="1"/>
</dbReference>
<proteinExistence type="predicted"/>
<protein>
    <submittedName>
        <fullName evidence="1">Uncharacterized protein</fullName>
    </submittedName>
</protein>
<dbReference type="Proteomes" id="UP001200145">
    <property type="component" value="Unassembled WGS sequence"/>
</dbReference>
<comment type="caution">
    <text evidence="1">The sequence shown here is derived from an EMBL/GenBank/DDBJ whole genome shotgun (WGS) entry which is preliminary data.</text>
</comment>